<evidence type="ECO:0000256" key="4">
    <source>
        <dbReference type="ARBA" id="ARBA00022677"/>
    </source>
</evidence>
<keyword evidence="4" id="KW-0551">Lipid droplet</keyword>
<dbReference type="AlphaFoldDB" id="A0ABC8UIT5"/>
<comment type="similarity">
    <text evidence="3">Belongs to the oleosin family.</text>
</comment>
<name>A0ABC8UIT5_9AQUA</name>
<sequence length="155" mass="16518">MTPFIMSDQQKPMAQRPQESSPDSRQAARFLTAATLGVLLLGLSGITLTGTVLALIIATPVLVLFSPVLVPGGIVLFLVTTGFLFSGGCGVAALVALSWIYNYAAGKHPPGADQFDYARARIASKAREMKERAKDYGQTGQYTQQKGQEPTQQAS</sequence>
<evidence type="ECO:0000313" key="10">
    <source>
        <dbReference type="EMBL" id="CAK9180915.1"/>
    </source>
</evidence>
<evidence type="ECO:0000256" key="5">
    <source>
        <dbReference type="ARBA" id="ARBA00022692"/>
    </source>
</evidence>
<keyword evidence="5 9" id="KW-0812">Transmembrane</keyword>
<evidence type="ECO:0008006" key="12">
    <source>
        <dbReference type="Google" id="ProtNLM"/>
    </source>
</evidence>
<evidence type="ECO:0000256" key="8">
    <source>
        <dbReference type="SAM" id="MobiDB-lite"/>
    </source>
</evidence>
<keyword evidence="11" id="KW-1185">Reference proteome</keyword>
<evidence type="ECO:0000256" key="7">
    <source>
        <dbReference type="ARBA" id="ARBA00023136"/>
    </source>
</evidence>
<proteinExistence type="inferred from homology"/>
<organism evidence="10 11">
    <name type="scientific">Ilex paraguariensis</name>
    <name type="common">yerba mate</name>
    <dbReference type="NCBI Taxonomy" id="185542"/>
    <lineage>
        <taxon>Eukaryota</taxon>
        <taxon>Viridiplantae</taxon>
        <taxon>Streptophyta</taxon>
        <taxon>Embryophyta</taxon>
        <taxon>Tracheophyta</taxon>
        <taxon>Spermatophyta</taxon>
        <taxon>Magnoliopsida</taxon>
        <taxon>eudicotyledons</taxon>
        <taxon>Gunneridae</taxon>
        <taxon>Pentapetalae</taxon>
        <taxon>asterids</taxon>
        <taxon>campanulids</taxon>
        <taxon>Aquifoliales</taxon>
        <taxon>Aquifoliaceae</taxon>
        <taxon>Ilex</taxon>
    </lineage>
</organism>
<dbReference type="Proteomes" id="UP001642360">
    <property type="component" value="Unassembled WGS sequence"/>
</dbReference>
<dbReference type="GO" id="GO:0048608">
    <property type="term" value="P:reproductive structure development"/>
    <property type="evidence" value="ECO:0007669"/>
    <property type="project" value="UniProtKB-ARBA"/>
</dbReference>
<evidence type="ECO:0000256" key="2">
    <source>
        <dbReference type="ARBA" id="ARBA00004502"/>
    </source>
</evidence>
<feature type="compositionally biased region" description="Polar residues" evidence="8">
    <location>
        <begin position="7"/>
        <end position="22"/>
    </location>
</feature>
<dbReference type="GO" id="GO:0016020">
    <property type="term" value="C:membrane"/>
    <property type="evidence" value="ECO:0007669"/>
    <property type="project" value="UniProtKB-SubCell"/>
</dbReference>
<keyword evidence="6 9" id="KW-1133">Transmembrane helix</keyword>
<feature type="transmembrane region" description="Helical" evidence="9">
    <location>
        <begin position="30"/>
        <end position="63"/>
    </location>
</feature>
<feature type="region of interest" description="Disordered" evidence="8">
    <location>
        <begin position="129"/>
        <end position="155"/>
    </location>
</feature>
<feature type="region of interest" description="Disordered" evidence="8">
    <location>
        <begin position="1"/>
        <end position="22"/>
    </location>
</feature>
<protein>
    <recommendedName>
        <fullName evidence="12">Oleosin</fullName>
    </recommendedName>
</protein>
<dbReference type="GO" id="GO:0009791">
    <property type="term" value="P:post-embryonic development"/>
    <property type="evidence" value="ECO:0007669"/>
    <property type="project" value="UniProtKB-ARBA"/>
</dbReference>
<feature type="transmembrane region" description="Helical" evidence="9">
    <location>
        <begin position="75"/>
        <end position="101"/>
    </location>
</feature>
<keyword evidence="7 9" id="KW-0472">Membrane</keyword>
<reference evidence="10 11" key="1">
    <citation type="submission" date="2024-02" db="EMBL/GenBank/DDBJ databases">
        <authorList>
            <person name="Vignale AGUSTIN F."/>
            <person name="Sosa J E."/>
            <person name="Modenutti C."/>
        </authorList>
    </citation>
    <scope>NUCLEOTIDE SEQUENCE [LARGE SCALE GENOMIC DNA]</scope>
</reference>
<feature type="compositionally biased region" description="Low complexity" evidence="8">
    <location>
        <begin position="136"/>
        <end position="148"/>
    </location>
</feature>
<comment type="caution">
    <text evidence="10">The sequence shown here is derived from an EMBL/GenBank/DDBJ whole genome shotgun (WGS) entry which is preliminary data.</text>
</comment>
<evidence type="ECO:0000256" key="3">
    <source>
        <dbReference type="ARBA" id="ARBA00010858"/>
    </source>
</evidence>
<evidence type="ECO:0000313" key="11">
    <source>
        <dbReference type="Proteomes" id="UP001642360"/>
    </source>
</evidence>
<dbReference type="GO" id="GO:0005811">
    <property type="term" value="C:lipid droplet"/>
    <property type="evidence" value="ECO:0007669"/>
    <property type="project" value="UniProtKB-SubCell"/>
</dbReference>
<accession>A0ABC8UIT5</accession>
<gene>
    <name evidence="10" type="ORF">ILEXP_LOCUS50940</name>
</gene>
<evidence type="ECO:0000256" key="9">
    <source>
        <dbReference type="SAM" id="Phobius"/>
    </source>
</evidence>
<evidence type="ECO:0000256" key="1">
    <source>
        <dbReference type="ARBA" id="ARBA00004141"/>
    </source>
</evidence>
<dbReference type="EMBL" id="CAUOFW020007869">
    <property type="protein sequence ID" value="CAK9180915.1"/>
    <property type="molecule type" value="Genomic_DNA"/>
</dbReference>
<evidence type="ECO:0000256" key="6">
    <source>
        <dbReference type="ARBA" id="ARBA00022989"/>
    </source>
</evidence>
<dbReference type="PANTHER" id="PTHR33203">
    <property type="entry name" value="OLEOSIN"/>
    <property type="match status" value="1"/>
</dbReference>
<comment type="subcellular location">
    <subcellularLocation>
        <location evidence="2">Lipid droplet</location>
    </subcellularLocation>
    <subcellularLocation>
        <location evidence="1">Membrane</location>
        <topology evidence="1">Multi-pass membrane protein</topology>
    </subcellularLocation>
</comment>
<dbReference type="InterPro" id="IPR000136">
    <property type="entry name" value="Oleosin"/>
</dbReference>
<dbReference type="PANTHER" id="PTHR33203:SF24">
    <property type="entry name" value="OLEOSIN"/>
    <property type="match status" value="1"/>
</dbReference>
<dbReference type="Pfam" id="PF01277">
    <property type="entry name" value="Oleosin"/>
    <property type="match status" value="1"/>
</dbReference>